<dbReference type="SUPFAM" id="SSF53901">
    <property type="entry name" value="Thiolase-like"/>
    <property type="match status" value="2"/>
</dbReference>
<dbReference type="InterPro" id="IPR014030">
    <property type="entry name" value="Ketoacyl_synth_N"/>
</dbReference>
<evidence type="ECO:0000256" key="5">
    <source>
        <dbReference type="ARBA" id="ARBA00023002"/>
    </source>
</evidence>
<sequence>MSTSLDDIVISGMSGRFPLSDSVDEFARNLFAGVDLITESDSRWPKDFCDISSRMARIESYDRFDANFFGLTTEVAEDLDPQSRMLLEVAFEAIMDSDFCDISSRMARIESYDRFDANFFGLTTEVAEDLDPQSRMLLEVAFEAIMDSANSYFSF</sequence>
<feature type="domain" description="Beta-ketoacyl synthase-like N-terminal" evidence="9">
    <location>
        <begin position="6"/>
        <end position="99"/>
    </location>
</feature>
<dbReference type="OrthoDB" id="6538045at2759"/>
<evidence type="ECO:0000256" key="1">
    <source>
        <dbReference type="ARBA" id="ARBA00022450"/>
    </source>
</evidence>
<evidence type="ECO:0000313" key="11">
    <source>
        <dbReference type="Proteomes" id="UP000728032"/>
    </source>
</evidence>
<keyword evidence="4" id="KW-0521">NADP</keyword>
<dbReference type="PANTHER" id="PTHR43775:SF7">
    <property type="entry name" value="FATTY ACID SYNTHASE"/>
    <property type="match status" value="1"/>
</dbReference>
<dbReference type="GO" id="GO:0016491">
    <property type="term" value="F:oxidoreductase activity"/>
    <property type="evidence" value="ECO:0007669"/>
    <property type="project" value="UniProtKB-KW"/>
</dbReference>
<protein>
    <recommendedName>
        <fullName evidence="9">Beta-ketoacyl synthase-like N-terminal domain-containing protein</fullName>
    </recommendedName>
</protein>
<keyword evidence="2" id="KW-0444">Lipid biosynthesis</keyword>
<keyword evidence="5" id="KW-0560">Oxidoreductase</keyword>
<dbReference type="Gene3D" id="3.40.47.10">
    <property type="match status" value="2"/>
</dbReference>
<dbReference type="AlphaFoldDB" id="A0A7R9MHH2"/>
<reference evidence="10" key="1">
    <citation type="submission" date="2020-11" db="EMBL/GenBank/DDBJ databases">
        <authorList>
            <person name="Tran Van P."/>
        </authorList>
    </citation>
    <scope>NUCLEOTIDE SEQUENCE</scope>
</reference>
<evidence type="ECO:0000256" key="3">
    <source>
        <dbReference type="ARBA" id="ARBA00022832"/>
    </source>
</evidence>
<organism evidence="10">
    <name type="scientific">Oppiella nova</name>
    <dbReference type="NCBI Taxonomy" id="334625"/>
    <lineage>
        <taxon>Eukaryota</taxon>
        <taxon>Metazoa</taxon>
        <taxon>Ecdysozoa</taxon>
        <taxon>Arthropoda</taxon>
        <taxon>Chelicerata</taxon>
        <taxon>Arachnida</taxon>
        <taxon>Acari</taxon>
        <taxon>Acariformes</taxon>
        <taxon>Sarcoptiformes</taxon>
        <taxon>Oribatida</taxon>
        <taxon>Brachypylina</taxon>
        <taxon>Oppioidea</taxon>
        <taxon>Oppiidae</taxon>
        <taxon>Oppiella</taxon>
    </lineage>
</organism>
<evidence type="ECO:0000259" key="9">
    <source>
        <dbReference type="Pfam" id="PF00109"/>
    </source>
</evidence>
<dbReference type="EMBL" id="OC934372">
    <property type="protein sequence ID" value="CAD7660201.1"/>
    <property type="molecule type" value="Genomic_DNA"/>
</dbReference>
<dbReference type="InterPro" id="IPR050091">
    <property type="entry name" value="PKS_NRPS_Biosynth_Enz"/>
</dbReference>
<dbReference type="Pfam" id="PF00109">
    <property type="entry name" value="ketoacyl-synt"/>
    <property type="match status" value="2"/>
</dbReference>
<evidence type="ECO:0000256" key="6">
    <source>
        <dbReference type="ARBA" id="ARBA00023098"/>
    </source>
</evidence>
<dbReference type="GO" id="GO:0006633">
    <property type="term" value="P:fatty acid biosynthetic process"/>
    <property type="evidence" value="ECO:0007669"/>
    <property type="project" value="UniProtKB-KW"/>
</dbReference>
<dbReference type="EMBL" id="CAJPVJ010019547">
    <property type="protein sequence ID" value="CAG2177339.1"/>
    <property type="molecule type" value="Genomic_DNA"/>
</dbReference>
<accession>A0A7R9MHH2</accession>
<evidence type="ECO:0000313" key="10">
    <source>
        <dbReference type="EMBL" id="CAD7660201.1"/>
    </source>
</evidence>
<keyword evidence="8" id="KW-0511">Multifunctional enzyme</keyword>
<keyword evidence="11" id="KW-1185">Reference proteome</keyword>
<keyword evidence="6" id="KW-0443">Lipid metabolism</keyword>
<dbReference type="PANTHER" id="PTHR43775">
    <property type="entry name" value="FATTY ACID SYNTHASE"/>
    <property type="match status" value="1"/>
</dbReference>
<gene>
    <name evidence="10" type="ORF">ONB1V03_LOCUS16771</name>
</gene>
<proteinExistence type="predicted"/>
<feature type="domain" description="Beta-ketoacyl synthase-like N-terminal" evidence="9">
    <location>
        <begin position="106"/>
        <end position="148"/>
    </location>
</feature>
<dbReference type="Proteomes" id="UP000728032">
    <property type="component" value="Unassembled WGS sequence"/>
</dbReference>
<dbReference type="InterPro" id="IPR016039">
    <property type="entry name" value="Thiolase-like"/>
</dbReference>
<evidence type="ECO:0000256" key="2">
    <source>
        <dbReference type="ARBA" id="ARBA00022516"/>
    </source>
</evidence>
<dbReference type="GO" id="GO:0004312">
    <property type="term" value="F:fatty acid synthase activity"/>
    <property type="evidence" value="ECO:0007669"/>
    <property type="project" value="TreeGrafter"/>
</dbReference>
<name>A0A7R9MHH2_9ACAR</name>
<keyword evidence="3" id="KW-0276">Fatty acid metabolism</keyword>
<keyword evidence="7" id="KW-0275">Fatty acid biosynthesis</keyword>
<evidence type="ECO:0000256" key="8">
    <source>
        <dbReference type="ARBA" id="ARBA00023268"/>
    </source>
</evidence>
<keyword evidence="1" id="KW-0596">Phosphopantetheine</keyword>
<evidence type="ECO:0000256" key="4">
    <source>
        <dbReference type="ARBA" id="ARBA00022857"/>
    </source>
</evidence>
<evidence type="ECO:0000256" key="7">
    <source>
        <dbReference type="ARBA" id="ARBA00023160"/>
    </source>
</evidence>